<evidence type="ECO:0000256" key="5">
    <source>
        <dbReference type="ARBA" id="ARBA00022801"/>
    </source>
</evidence>
<reference evidence="15 16" key="1">
    <citation type="journal article" date="2016" name="Fungal Biol.">
        <title>The genome of Xylona heveae provides a window into fungal endophytism.</title>
        <authorList>
            <person name="Gazis R."/>
            <person name="Kuo A."/>
            <person name="Riley R."/>
            <person name="LaButti K."/>
            <person name="Lipzen A."/>
            <person name="Lin J."/>
            <person name="Amirebrahimi M."/>
            <person name="Hesse C.N."/>
            <person name="Spatafora J.W."/>
            <person name="Henrissat B."/>
            <person name="Hainaut M."/>
            <person name="Grigoriev I.V."/>
            <person name="Hibbett D.S."/>
        </authorList>
    </citation>
    <scope>NUCLEOTIDE SEQUENCE [LARGE SCALE GENOMIC DNA]</scope>
    <source>
        <strain evidence="15 16">TC161</strain>
    </source>
</reference>
<evidence type="ECO:0000256" key="2">
    <source>
        <dbReference type="ARBA" id="ARBA00005676"/>
    </source>
</evidence>
<dbReference type="PROSITE" id="PS51479">
    <property type="entry name" value="ZF_RTR1"/>
    <property type="match status" value="1"/>
</dbReference>
<dbReference type="InterPro" id="IPR038534">
    <property type="entry name" value="Rtr1/RPAP2_sf"/>
</dbReference>
<feature type="compositionally biased region" description="Basic and acidic residues" evidence="13">
    <location>
        <begin position="15"/>
        <end position="29"/>
    </location>
</feature>
<keyword evidence="3 12" id="KW-0479">Metal-binding</keyword>
<feature type="compositionally biased region" description="Acidic residues" evidence="13">
    <location>
        <begin position="288"/>
        <end position="305"/>
    </location>
</feature>
<keyword evidence="8 12" id="KW-0539">Nucleus</keyword>
<dbReference type="Gene3D" id="1.25.40.820">
    <property type="match status" value="1"/>
</dbReference>
<feature type="region of interest" description="Disordered" evidence="13">
    <location>
        <begin position="190"/>
        <end position="211"/>
    </location>
</feature>
<evidence type="ECO:0000256" key="7">
    <source>
        <dbReference type="ARBA" id="ARBA00022912"/>
    </source>
</evidence>
<evidence type="ECO:0000256" key="6">
    <source>
        <dbReference type="ARBA" id="ARBA00022833"/>
    </source>
</evidence>
<dbReference type="InParanoid" id="A0A165IY32"/>
<feature type="region of interest" description="Disordered" evidence="13">
    <location>
        <begin position="1"/>
        <end position="29"/>
    </location>
</feature>
<dbReference type="EMBL" id="KV407455">
    <property type="protein sequence ID" value="KZF25533.1"/>
    <property type="molecule type" value="Genomic_DNA"/>
</dbReference>
<protein>
    <recommendedName>
        <fullName evidence="12">RNA polymerase II subunit B1 CTD phosphatase RPAP2 homolog</fullName>
        <ecNumber evidence="12">3.1.3.16</ecNumber>
    </recommendedName>
</protein>
<dbReference type="InterPro" id="IPR007308">
    <property type="entry name" value="Rtr1/RPAP2_dom"/>
</dbReference>
<evidence type="ECO:0000259" key="14">
    <source>
        <dbReference type="PROSITE" id="PS51479"/>
    </source>
</evidence>
<accession>A0A165IY32</accession>
<evidence type="ECO:0000313" key="16">
    <source>
        <dbReference type="Proteomes" id="UP000076632"/>
    </source>
</evidence>
<dbReference type="RefSeq" id="XP_018191088.1">
    <property type="nucleotide sequence ID" value="XM_018335822.1"/>
</dbReference>
<dbReference type="PANTHER" id="PTHR14732">
    <property type="entry name" value="RNA POLYMERASE II SUBUNIT B1 CTD PHOSPHATASE RPAP2-RELATED"/>
    <property type="match status" value="1"/>
</dbReference>
<evidence type="ECO:0000256" key="3">
    <source>
        <dbReference type="ARBA" id="ARBA00022723"/>
    </source>
</evidence>
<comment type="catalytic activity">
    <reaction evidence="9 12">
        <text>O-phospho-L-seryl-[protein] + H2O = L-seryl-[protein] + phosphate</text>
        <dbReference type="Rhea" id="RHEA:20629"/>
        <dbReference type="Rhea" id="RHEA-COMP:9863"/>
        <dbReference type="Rhea" id="RHEA-COMP:11604"/>
        <dbReference type="ChEBI" id="CHEBI:15377"/>
        <dbReference type="ChEBI" id="CHEBI:29999"/>
        <dbReference type="ChEBI" id="CHEBI:43474"/>
        <dbReference type="ChEBI" id="CHEBI:83421"/>
        <dbReference type="EC" id="3.1.3.16"/>
    </reaction>
</comment>
<name>A0A165IY32_XYLHT</name>
<keyword evidence="7 12" id="KW-0904">Protein phosphatase</keyword>
<dbReference type="STRING" id="1328760.A0A165IY32"/>
<dbReference type="InterPro" id="IPR039693">
    <property type="entry name" value="Rtr1/RPAP2"/>
</dbReference>
<dbReference type="AlphaFoldDB" id="A0A165IY32"/>
<keyword evidence="4 12" id="KW-0863">Zinc-finger</keyword>
<comment type="subcellular location">
    <subcellularLocation>
        <location evidence="1 12">Nucleus</location>
    </subcellularLocation>
</comment>
<dbReference type="GO" id="GO:0008270">
    <property type="term" value="F:zinc ion binding"/>
    <property type="evidence" value="ECO:0007669"/>
    <property type="project" value="UniProtKB-KW"/>
</dbReference>
<dbReference type="GO" id="GO:0005737">
    <property type="term" value="C:cytoplasm"/>
    <property type="evidence" value="ECO:0007669"/>
    <property type="project" value="TreeGrafter"/>
</dbReference>
<keyword evidence="5 12" id="KW-0378">Hydrolase</keyword>
<evidence type="ECO:0000256" key="13">
    <source>
        <dbReference type="SAM" id="MobiDB-lite"/>
    </source>
</evidence>
<evidence type="ECO:0000256" key="1">
    <source>
        <dbReference type="ARBA" id="ARBA00004123"/>
    </source>
</evidence>
<dbReference type="Proteomes" id="UP000076632">
    <property type="component" value="Unassembled WGS sequence"/>
</dbReference>
<comment type="catalytic activity">
    <reaction evidence="10 12">
        <text>O-phospho-L-threonyl-[protein] + H2O = L-threonyl-[protein] + phosphate</text>
        <dbReference type="Rhea" id="RHEA:47004"/>
        <dbReference type="Rhea" id="RHEA-COMP:11060"/>
        <dbReference type="Rhea" id="RHEA-COMP:11605"/>
        <dbReference type="ChEBI" id="CHEBI:15377"/>
        <dbReference type="ChEBI" id="CHEBI:30013"/>
        <dbReference type="ChEBI" id="CHEBI:43474"/>
        <dbReference type="ChEBI" id="CHEBI:61977"/>
        <dbReference type="EC" id="3.1.3.16"/>
    </reaction>
</comment>
<evidence type="ECO:0000256" key="10">
    <source>
        <dbReference type="ARBA" id="ARBA00048336"/>
    </source>
</evidence>
<evidence type="ECO:0000256" key="11">
    <source>
        <dbReference type="PROSITE-ProRule" id="PRU00812"/>
    </source>
</evidence>
<dbReference type="Pfam" id="PF04181">
    <property type="entry name" value="RPAP2_Rtr1"/>
    <property type="match status" value="1"/>
</dbReference>
<evidence type="ECO:0000256" key="4">
    <source>
        <dbReference type="ARBA" id="ARBA00022771"/>
    </source>
</evidence>
<dbReference type="PANTHER" id="PTHR14732:SF0">
    <property type="entry name" value="RNA POLYMERASE II SUBUNIT B1 CTD PHOSPHATASE RPAP2-RELATED"/>
    <property type="match status" value="1"/>
</dbReference>
<organism evidence="15 16">
    <name type="scientific">Xylona heveae (strain CBS 132557 / TC161)</name>
    <dbReference type="NCBI Taxonomy" id="1328760"/>
    <lineage>
        <taxon>Eukaryota</taxon>
        <taxon>Fungi</taxon>
        <taxon>Dikarya</taxon>
        <taxon>Ascomycota</taxon>
        <taxon>Pezizomycotina</taxon>
        <taxon>Xylonomycetes</taxon>
        <taxon>Xylonales</taxon>
        <taxon>Xylonaceae</taxon>
        <taxon>Xylona</taxon>
    </lineage>
</organism>
<dbReference type="GeneID" id="28900959"/>
<dbReference type="OrthoDB" id="2590500at2759"/>
<evidence type="ECO:0000313" key="15">
    <source>
        <dbReference type="EMBL" id="KZF25533.1"/>
    </source>
</evidence>
<dbReference type="GO" id="GO:0043175">
    <property type="term" value="F:RNA polymerase core enzyme binding"/>
    <property type="evidence" value="ECO:0007669"/>
    <property type="project" value="UniProtKB-UniRule"/>
</dbReference>
<evidence type="ECO:0000256" key="8">
    <source>
        <dbReference type="ARBA" id="ARBA00023242"/>
    </source>
</evidence>
<feature type="region of interest" description="Disordered" evidence="13">
    <location>
        <begin position="225"/>
        <end position="305"/>
    </location>
</feature>
<dbReference type="OMA" id="IQAQKDT"/>
<sequence>MSAANASKSILKGGPPEKRPAPQDDRSIRETALYHAKLIQEQKDIELNILEATERLLDFPSTDKNPAGKPSLEDASTFKELLKTFRPSDYDSLVEERNIDGRCGYALCPLPNRKEDTKAKLRILRGNGEGFKVVPKAKLEQWCSEDCARRALYVRVQLSEEPAWLRGALRGVVIDLLDEVEARKANATAAEAIRSSSASASGPDKPRAHGAGDDILAEAMKDLALERGDKRPEDNPSGLADVTVHEKAPGSEGEPVPPSLESQLAHLSIEGYQPRELGTRRQRRHGEEESDCYDSSAEIDNDYDI</sequence>
<keyword evidence="16" id="KW-1185">Reference proteome</keyword>
<comment type="similarity">
    <text evidence="2 11 12">Belongs to the RPAP2 family.</text>
</comment>
<keyword evidence="6 12" id="KW-0862">Zinc</keyword>
<gene>
    <name evidence="15" type="ORF">L228DRAFT_280770</name>
</gene>
<dbReference type="EC" id="3.1.3.16" evidence="12"/>
<proteinExistence type="inferred from homology"/>
<feature type="compositionally biased region" description="Low complexity" evidence="13">
    <location>
        <begin position="190"/>
        <end position="201"/>
    </location>
</feature>
<dbReference type="GO" id="GO:0005634">
    <property type="term" value="C:nucleus"/>
    <property type="evidence" value="ECO:0007669"/>
    <property type="project" value="UniProtKB-SubCell"/>
</dbReference>
<feature type="domain" description="RTR1-type" evidence="14">
    <location>
        <begin position="80"/>
        <end position="167"/>
    </location>
</feature>
<evidence type="ECO:0000256" key="9">
    <source>
        <dbReference type="ARBA" id="ARBA00047761"/>
    </source>
</evidence>
<evidence type="ECO:0000256" key="12">
    <source>
        <dbReference type="RuleBase" id="RU367080"/>
    </source>
</evidence>
<feature type="compositionally biased region" description="Basic and acidic residues" evidence="13">
    <location>
        <begin position="225"/>
        <end position="234"/>
    </location>
</feature>
<comment type="function">
    <text evidence="12">Putative RNA polymerase II subunit B1 C-terminal domain (CTD) phosphatase involved in RNA polymerase II transcription regulation.</text>
</comment>
<dbReference type="GO" id="GO:0008420">
    <property type="term" value="F:RNA polymerase II CTD heptapeptide repeat phosphatase activity"/>
    <property type="evidence" value="ECO:0007669"/>
    <property type="project" value="UniProtKB-UniRule"/>
</dbReference>